<keyword evidence="4" id="KW-1185">Reference proteome</keyword>
<dbReference type="InterPro" id="IPR021314">
    <property type="entry name" value="DUF2911"/>
</dbReference>
<dbReference type="Proteomes" id="UP000632273">
    <property type="component" value="Unassembled WGS sequence"/>
</dbReference>
<organism evidence="3 4">
    <name type="scientific">Hymenobacter cavernae</name>
    <dbReference type="NCBI Taxonomy" id="2044852"/>
    <lineage>
        <taxon>Bacteria</taxon>
        <taxon>Pseudomonadati</taxon>
        <taxon>Bacteroidota</taxon>
        <taxon>Cytophagia</taxon>
        <taxon>Cytophagales</taxon>
        <taxon>Hymenobacteraceae</taxon>
        <taxon>Hymenobacter</taxon>
    </lineage>
</organism>
<evidence type="ECO:0008006" key="5">
    <source>
        <dbReference type="Google" id="ProtNLM"/>
    </source>
</evidence>
<dbReference type="EMBL" id="BMHT01000003">
    <property type="protein sequence ID" value="GGF07838.1"/>
    <property type="molecule type" value="Genomic_DNA"/>
</dbReference>
<evidence type="ECO:0000313" key="4">
    <source>
        <dbReference type="Proteomes" id="UP000632273"/>
    </source>
</evidence>
<sequence>MKNFLANRLAPSLGLTLFLLAAATTTSLAQTTTATQTTKAPEDKSKRPSPPAKATATVGGATVTIDYSRPSVKGRKIFGTLEPYGKVWRTGANEATTFEVSKDVKIEGQTLPAGKYGLFTIPGETEWTIIFNKTADQWGAYKYDAAQDALRVKVKPKKTAQLTEVFTINLDKTGKVAMLWENTEVDFTVSSGGKSSM</sequence>
<dbReference type="Pfam" id="PF11138">
    <property type="entry name" value="DUF2911"/>
    <property type="match status" value="1"/>
</dbReference>
<feature type="signal peptide" evidence="2">
    <location>
        <begin position="1"/>
        <end position="29"/>
    </location>
</feature>
<evidence type="ECO:0000313" key="3">
    <source>
        <dbReference type="EMBL" id="GGF07838.1"/>
    </source>
</evidence>
<accession>A0ABQ1TZV6</accession>
<proteinExistence type="predicted"/>
<feature type="region of interest" description="Disordered" evidence="1">
    <location>
        <begin position="30"/>
        <end position="56"/>
    </location>
</feature>
<name>A0ABQ1TZV6_9BACT</name>
<comment type="caution">
    <text evidence="3">The sequence shown here is derived from an EMBL/GenBank/DDBJ whole genome shotgun (WGS) entry which is preliminary data.</text>
</comment>
<keyword evidence="2" id="KW-0732">Signal</keyword>
<gene>
    <name evidence="3" type="ORF">GCM10011383_18710</name>
</gene>
<feature type="chain" id="PRO_5045867647" description="DUF2911 domain-containing protein" evidence="2">
    <location>
        <begin position="30"/>
        <end position="197"/>
    </location>
</feature>
<reference evidence="4" key="1">
    <citation type="journal article" date="2019" name="Int. J. Syst. Evol. Microbiol.">
        <title>The Global Catalogue of Microorganisms (GCM) 10K type strain sequencing project: providing services to taxonomists for standard genome sequencing and annotation.</title>
        <authorList>
            <consortium name="The Broad Institute Genomics Platform"/>
            <consortium name="The Broad Institute Genome Sequencing Center for Infectious Disease"/>
            <person name="Wu L."/>
            <person name="Ma J."/>
        </authorList>
    </citation>
    <scope>NUCLEOTIDE SEQUENCE [LARGE SCALE GENOMIC DNA]</scope>
    <source>
        <strain evidence="4">CGMCC 1.15197</strain>
    </source>
</reference>
<evidence type="ECO:0000256" key="1">
    <source>
        <dbReference type="SAM" id="MobiDB-lite"/>
    </source>
</evidence>
<evidence type="ECO:0000256" key="2">
    <source>
        <dbReference type="SAM" id="SignalP"/>
    </source>
</evidence>
<feature type="compositionally biased region" description="Low complexity" evidence="1">
    <location>
        <begin position="30"/>
        <end position="39"/>
    </location>
</feature>
<protein>
    <recommendedName>
        <fullName evidence="5">DUF2911 domain-containing protein</fullName>
    </recommendedName>
</protein>
<dbReference type="RefSeq" id="WP_188813436.1">
    <property type="nucleotide sequence ID" value="NZ_BMHT01000003.1"/>
</dbReference>